<evidence type="ECO:0000256" key="1">
    <source>
        <dbReference type="SAM" id="MobiDB-lite"/>
    </source>
</evidence>
<evidence type="ECO:0000313" key="3">
    <source>
        <dbReference type="Proteomes" id="UP001446871"/>
    </source>
</evidence>
<sequence>MPPQQSPPFGPGQQQQENVTCGHEDWLIAAGPVLTWVLGLLFRPSTITLALTAESPTTAAPTALDAKLRPTAEAADNSKAGFISSRS</sequence>
<feature type="compositionally biased region" description="Low complexity" evidence="1">
    <location>
        <begin position="55"/>
        <end position="64"/>
    </location>
</feature>
<gene>
    <name evidence="2" type="ORF">PG996_007334</name>
</gene>
<comment type="caution">
    <text evidence="2">The sequence shown here is derived from an EMBL/GenBank/DDBJ whole genome shotgun (WGS) entry which is preliminary data.</text>
</comment>
<protein>
    <submittedName>
        <fullName evidence="2">Uncharacterized protein</fullName>
    </submittedName>
</protein>
<keyword evidence="3" id="KW-1185">Reference proteome</keyword>
<evidence type="ECO:0000313" key="2">
    <source>
        <dbReference type="EMBL" id="KAK8068222.1"/>
    </source>
</evidence>
<dbReference type="Proteomes" id="UP001446871">
    <property type="component" value="Unassembled WGS sequence"/>
</dbReference>
<reference evidence="2 3" key="1">
    <citation type="submission" date="2023-01" db="EMBL/GenBank/DDBJ databases">
        <title>Analysis of 21 Apiospora genomes using comparative genomics revels a genus with tremendous synthesis potential of carbohydrate active enzymes and secondary metabolites.</title>
        <authorList>
            <person name="Sorensen T."/>
        </authorList>
    </citation>
    <scope>NUCLEOTIDE SEQUENCE [LARGE SCALE GENOMIC DNA]</scope>
    <source>
        <strain evidence="2 3">CBS 83171</strain>
    </source>
</reference>
<name>A0ABR1VAI4_9PEZI</name>
<organism evidence="2 3">
    <name type="scientific">Apiospora saccharicola</name>
    <dbReference type="NCBI Taxonomy" id="335842"/>
    <lineage>
        <taxon>Eukaryota</taxon>
        <taxon>Fungi</taxon>
        <taxon>Dikarya</taxon>
        <taxon>Ascomycota</taxon>
        <taxon>Pezizomycotina</taxon>
        <taxon>Sordariomycetes</taxon>
        <taxon>Xylariomycetidae</taxon>
        <taxon>Amphisphaeriales</taxon>
        <taxon>Apiosporaceae</taxon>
        <taxon>Apiospora</taxon>
    </lineage>
</organism>
<proteinExistence type="predicted"/>
<dbReference type="EMBL" id="JAQQWM010000004">
    <property type="protein sequence ID" value="KAK8068222.1"/>
    <property type="molecule type" value="Genomic_DNA"/>
</dbReference>
<accession>A0ABR1VAI4</accession>
<feature type="region of interest" description="Disordered" evidence="1">
    <location>
        <begin position="55"/>
        <end position="87"/>
    </location>
</feature>